<dbReference type="OrthoDB" id="3199068at2759"/>
<dbReference type="InterPro" id="IPR011333">
    <property type="entry name" value="SKP1/BTB/POZ_sf"/>
</dbReference>
<protein>
    <recommendedName>
        <fullName evidence="1">BTB domain-containing protein</fullName>
    </recommendedName>
</protein>
<feature type="domain" description="BTB" evidence="1">
    <location>
        <begin position="24"/>
        <end position="130"/>
    </location>
</feature>
<dbReference type="Proteomes" id="UP000290288">
    <property type="component" value="Unassembled WGS sequence"/>
</dbReference>
<comment type="caution">
    <text evidence="2">The sequence shown here is derived from an EMBL/GenBank/DDBJ whole genome shotgun (WGS) entry which is preliminary data.</text>
</comment>
<evidence type="ECO:0000313" key="2">
    <source>
        <dbReference type="EMBL" id="RXW12916.1"/>
    </source>
</evidence>
<evidence type="ECO:0000259" key="1">
    <source>
        <dbReference type="Pfam" id="PF00651"/>
    </source>
</evidence>
<sequence>MSNANAPGTTATPTVSRRKWGGMVFFKVEEIIFEVPRYRFSESSEVFETMFNLPPGSEGKLEGQDEGHPIVLEGYEAAHFDALLKVLYPTPDDLISGTFKLEKEEWIGVLSLSTKWKMKKIRKHAINELSKIPLDTVQKVVLAREHKVAKWFRDGVNELVSEHPIRPLAELKSRLGMETACALLWIQAQRPQERTEEDFAIALCSLGCPSCFKTVFHAPVTSWCCKRSMSVEDYSAIRLLNETSGTFIYSANRFQIYLKLTSLRCGSCSDHYPLDIDPSYQCSSCNSSVGPSNFRLIGSLRQTRTLAPAPEVDVSEVLKEEIASYESWDD</sequence>
<gene>
    <name evidence="2" type="ORF">EST38_g12939</name>
</gene>
<dbReference type="CDD" id="cd18186">
    <property type="entry name" value="BTB_POZ_ZBTB_KLHL-like"/>
    <property type="match status" value="1"/>
</dbReference>
<dbReference type="SUPFAM" id="SSF54695">
    <property type="entry name" value="POZ domain"/>
    <property type="match status" value="1"/>
</dbReference>
<reference evidence="2 3" key="1">
    <citation type="submission" date="2019-01" db="EMBL/GenBank/DDBJ databases">
        <title>Draft genome sequence of Psathyrella aberdarensis IHI B618.</title>
        <authorList>
            <person name="Buettner E."/>
            <person name="Kellner H."/>
        </authorList>
    </citation>
    <scope>NUCLEOTIDE SEQUENCE [LARGE SCALE GENOMIC DNA]</scope>
    <source>
        <strain evidence="2 3">IHI B618</strain>
    </source>
</reference>
<dbReference type="InterPro" id="IPR000210">
    <property type="entry name" value="BTB/POZ_dom"/>
</dbReference>
<accession>A0A4Q2D3A3</accession>
<dbReference type="Pfam" id="PF00651">
    <property type="entry name" value="BTB"/>
    <property type="match status" value="1"/>
</dbReference>
<name>A0A4Q2D3A3_9AGAR</name>
<dbReference type="EMBL" id="SDEE01001075">
    <property type="protein sequence ID" value="RXW12916.1"/>
    <property type="molecule type" value="Genomic_DNA"/>
</dbReference>
<proteinExistence type="predicted"/>
<evidence type="ECO:0000313" key="3">
    <source>
        <dbReference type="Proteomes" id="UP000290288"/>
    </source>
</evidence>
<dbReference type="Gene3D" id="3.30.710.10">
    <property type="entry name" value="Potassium Channel Kv1.1, Chain A"/>
    <property type="match status" value="1"/>
</dbReference>
<organism evidence="2 3">
    <name type="scientific">Candolleomyces aberdarensis</name>
    <dbReference type="NCBI Taxonomy" id="2316362"/>
    <lineage>
        <taxon>Eukaryota</taxon>
        <taxon>Fungi</taxon>
        <taxon>Dikarya</taxon>
        <taxon>Basidiomycota</taxon>
        <taxon>Agaricomycotina</taxon>
        <taxon>Agaricomycetes</taxon>
        <taxon>Agaricomycetidae</taxon>
        <taxon>Agaricales</taxon>
        <taxon>Agaricineae</taxon>
        <taxon>Psathyrellaceae</taxon>
        <taxon>Candolleomyces</taxon>
    </lineage>
</organism>
<keyword evidence="3" id="KW-1185">Reference proteome</keyword>
<dbReference type="AlphaFoldDB" id="A0A4Q2D3A3"/>
<dbReference type="STRING" id="2316362.A0A4Q2D3A3"/>